<reference evidence="1 2" key="1">
    <citation type="submission" date="2018-10" db="EMBL/GenBank/DDBJ databases">
        <title>Dokdonia luteus sp. nov., isolated from sea water.</title>
        <authorList>
            <person name="Zhou L.Y."/>
            <person name="Du Z.J."/>
        </authorList>
    </citation>
    <scope>NUCLEOTIDE SEQUENCE [LARGE SCALE GENOMIC DNA]</scope>
    <source>
        <strain evidence="1 2">SH27</strain>
    </source>
</reference>
<proteinExistence type="predicted"/>
<sequence>MTTKLRPTNNITFFTISALSLFFCFITELSAQEVAKEISRSIYLTANVGSAGSDHTDSVLKAIVTASQEDEEPVFLSLGNNTSEQGYPKKGDKRLAEEAFLRKRLLDPLKDFNGDIIFIPGKNEWNKGGHKNIDDLESFLQDNSKGKFWPNDGCPIERETLSDEVELVMVDSQWYLEDWDNYPYINNDCEIKTRAQFMAAFKDELKDEQNKTIIVAVHHPVLTSTRQGFFGRMGGFSDQSYYHNDMQYFVGQLETLASQFEDVIFVSGGDKNLQFLLDDGIPQIISGSIGRTNSVRPKIKKGDFGTGEPGYAKLNVYKDGSSNVMIYTVSNGESSLAFSKDIKLKKGDASDYSFDGNSDLGKTHKASIYTKEETDKSGIYKWFWGDHHRQLYSKEIEAPVLLLENLPDNVRAITSGGGNQSRTLRLIDDNEHEYSLRELRKSAVRFIQSSIADHYVMELMRNTVAEDIVQDYYTTAHPYAPFATASLMDALDIPHANPKIYYVPKQKELGRFNESYGDKLYMLEEHVGDENKAFETFGSPEDIISTSDFLIELQEDKDTRIDEEAYIKARLFDMLVGDWDRHADQWRWALHTQDDGTKLYKPIPRDRDNAFPKYDGVFPAIMKLAAPITRNMQSYSNTEPNVKWLNHAGFYLDQSFINSADWETWKSQATYIQNNLTDEVIDNAFDTLLADTQDESINEIKENLKIRRDKLTDLAQDYFEYFKKHEIIVGTSKDNTVEIMRQEDGKTSVLIKEDDTVILSNTYDRKTTKEIWLYTLDGDDTITIKGDGNSPIRLKIFGGEENDVYDFENARNTTIYDYKSKKNTFKNVGSKRLTDAYEINNYDPKKTKYTTNVILPSAGFDRDSGFNAGIVNTFTTYSLLRNPFTTEHSIGVNYYAATQGLEFKYRGEFAHIFYNWNLVLDGRYTSDNYAINFFGIGNETTYDNDAVDLDFNRTKIKQWHVAPSLVFKKHQDFTGYIQTSISSFEVGDTDNGFAQQFFAPADDVFENQMYLGGEVGVEYNNKRTLISLPRRGMALGLRAGYKQSINEDFDNEFAYVKPMISLVYPIHVSGVATLATKAQAQFNIGDKYEFYHAAMIGGNTSIRALRNDRFQGKSSFFQSTDLRVGIAQFRTGYVPLRLGVTAGFDYGRVWTENDSSEKWHNGYGGSVFINGFKAITANIGYYTSSEDSRLIVSAGFRF</sequence>
<dbReference type="InterPro" id="IPR029052">
    <property type="entry name" value="Metallo-depent_PP-like"/>
</dbReference>
<name>A0A3M0GIS1_9FLAO</name>
<gene>
    <name evidence="1" type="ORF">EAX61_01965</name>
</gene>
<dbReference type="EMBL" id="REFV01000001">
    <property type="protein sequence ID" value="RMB64168.1"/>
    <property type="molecule type" value="Genomic_DNA"/>
</dbReference>
<organism evidence="1 2">
    <name type="scientific">Dokdonia sinensis</name>
    <dbReference type="NCBI Taxonomy" id="2479847"/>
    <lineage>
        <taxon>Bacteria</taxon>
        <taxon>Pseudomonadati</taxon>
        <taxon>Bacteroidota</taxon>
        <taxon>Flavobacteriia</taxon>
        <taxon>Flavobacteriales</taxon>
        <taxon>Flavobacteriaceae</taxon>
        <taxon>Dokdonia</taxon>
    </lineage>
</organism>
<comment type="caution">
    <text evidence="1">The sequence shown here is derived from an EMBL/GenBank/DDBJ whole genome shotgun (WGS) entry which is preliminary data.</text>
</comment>
<evidence type="ECO:0000313" key="1">
    <source>
        <dbReference type="EMBL" id="RMB64168.1"/>
    </source>
</evidence>
<evidence type="ECO:0000313" key="2">
    <source>
        <dbReference type="Proteomes" id="UP000281985"/>
    </source>
</evidence>
<accession>A0A3M0GIS1</accession>
<dbReference type="OrthoDB" id="333971at2"/>
<dbReference type="SUPFAM" id="SSF56300">
    <property type="entry name" value="Metallo-dependent phosphatases"/>
    <property type="match status" value="1"/>
</dbReference>
<protein>
    <submittedName>
        <fullName evidence="1">Metallophosphatase</fullName>
    </submittedName>
</protein>
<dbReference type="RefSeq" id="WP_121915964.1">
    <property type="nucleotide sequence ID" value="NZ_REFV01000001.1"/>
</dbReference>
<dbReference type="Gene3D" id="3.60.21.10">
    <property type="match status" value="1"/>
</dbReference>
<dbReference type="Proteomes" id="UP000281985">
    <property type="component" value="Unassembled WGS sequence"/>
</dbReference>
<dbReference type="AlphaFoldDB" id="A0A3M0GIS1"/>
<keyword evidence="2" id="KW-1185">Reference proteome</keyword>